<evidence type="ECO:0000256" key="4">
    <source>
        <dbReference type="ARBA" id="ARBA00047645"/>
    </source>
</evidence>
<accession>A0ABR9P8A9</accession>
<dbReference type="SUPFAM" id="SSF54975">
    <property type="entry name" value="Acylphosphatase/BLUF domain-like"/>
    <property type="match status" value="1"/>
</dbReference>
<feature type="active site" evidence="5">
    <location>
        <position position="53"/>
    </location>
</feature>
<evidence type="ECO:0000313" key="9">
    <source>
        <dbReference type="Proteomes" id="UP000806528"/>
    </source>
</evidence>
<comment type="catalytic activity">
    <reaction evidence="4 5">
        <text>an acyl phosphate + H2O = a carboxylate + phosphate + H(+)</text>
        <dbReference type="Rhea" id="RHEA:14965"/>
        <dbReference type="ChEBI" id="CHEBI:15377"/>
        <dbReference type="ChEBI" id="CHEBI:15378"/>
        <dbReference type="ChEBI" id="CHEBI:29067"/>
        <dbReference type="ChEBI" id="CHEBI:43474"/>
        <dbReference type="ChEBI" id="CHEBI:59918"/>
        <dbReference type="EC" id="3.6.1.7"/>
    </reaction>
</comment>
<comment type="caution">
    <text evidence="8">The sequence shown here is derived from an EMBL/GenBank/DDBJ whole genome shotgun (WGS) entry which is preliminary data.</text>
</comment>
<evidence type="ECO:0000256" key="5">
    <source>
        <dbReference type="PROSITE-ProRule" id="PRU00520"/>
    </source>
</evidence>
<dbReference type="RefSeq" id="WP_193122695.1">
    <property type="nucleotide sequence ID" value="NZ_JADBGI010000012.1"/>
</dbReference>
<evidence type="ECO:0000256" key="6">
    <source>
        <dbReference type="RuleBase" id="RU004168"/>
    </source>
</evidence>
<protein>
    <recommendedName>
        <fullName evidence="3 5">acylphosphatase</fullName>
        <ecNumber evidence="2 5">3.6.1.7</ecNumber>
    </recommendedName>
</protein>
<keyword evidence="5 8" id="KW-0378">Hydrolase</keyword>
<evidence type="ECO:0000256" key="2">
    <source>
        <dbReference type="ARBA" id="ARBA00012150"/>
    </source>
</evidence>
<dbReference type="EMBL" id="JADBGI010000012">
    <property type="protein sequence ID" value="MBE3000084.1"/>
    <property type="molecule type" value="Genomic_DNA"/>
</dbReference>
<dbReference type="InterPro" id="IPR036046">
    <property type="entry name" value="Acylphosphatase-like_dom_sf"/>
</dbReference>
<reference evidence="8 9" key="1">
    <citation type="submission" date="2020-09" db="EMBL/GenBank/DDBJ databases">
        <title>Diversity and distribution of actinomycetes associated with coral in the coast of Hainan.</title>
        <authorList>
            <person name="Li F."/>
        </authorList>
    </citation>
    <scope>NUCLEOTIDE SEQUENCE [LARGE SCALE GENOMIC DNA]</scope>
    <source>
        <strain evidence="8 9">HNM0947</strain>
    </source>
</reference>
<dbReference type="Proteomes" id="UP000806528">
    <property type="component" value="Unassembled WGS sequence"/>
</dbReference>
<feature type="active site" evidence="5">
    <location>
        <position position="35"/>
    </location>
</feature>
<organism evidence="8 9">
    <name type="scientific">Nocardiopsis coralli</name>
    <dbReference type="NCBI Taxonomy" id="2772213"/>
    <lineage>
        <taxon>Bacteria</taxon>
        <taxon>Bacillati</taxon>
        <taxon>Actinomycetota</taxon>
        <taxon>Actinomycetes</taxon>
        <taxon>Streptosporangiales</taxon>
        <taxon>Nocardiopsidaceae</taxon>
        <taxon>Nocardiopsis</taxon>
    </lineage>
</organism>
<feature type="domain" description="Acylphosphatase-like" evidence="7">
    <location>
        <begin position="20"/>
        <end position="106"/>
    </location>
</feature>
<name>A0ABR9P8A9_9ACTN</name>
<dbReference type="GO" id="GO:0003998">
    <property type="term" value="F:acylphosphatase activity"/>
    <property type="evidence" value="ECO:0007669"/>
    <property type="project" value="UniProtKB-EC"/>
</dbReference>
<keyword evidence="9" id="KW-1185">Reference proteome</keyword>
<dbReference type="Gene3D" id="3.30.70.100">
    <property type="match status" value="1"/>
</dbReference>
<evidence type="ECO:0000259" key="7">
    <source>
        <dbReference type="PROSITE" id="PS51160"/>
    </source>
</evidence>
<evidence type="ECO:0000256" key="3">
    <source>
        <dbReference type="ARBA" id="ARBA00015991"/>
    </source>
</evidence>
<evidence type="ECO:0000256" key="1">
    <source>
        <dbReference type="ARBA" id="ARBA00005614"/>
    </source>
</evidence>
<dbReference type="InterPro" id="IPR017968">
    <property type="entry name" value="Acylphosphatase_CS"/>
</dbReference>
<dbReference type="PROSITE" id="PS00150">
    <property type="entry name" value="ACYLPHOSPHATASE_1"/>
    <property type="match status" value="1"/>
</dbReference>
<sequence>MNENEGGSPEGTEFPDADVRLTAWVRGHVQGVGFRWWARARALEEGLVGAATNLSDGRVEVVAEGHRDACERLLGHLRGGRTPGRVDSVVERWARPGGTFTGFVER</sequence>
<dbReference type="InterPro" id="IPR020456">
    <property type="entry name" value="Acylphosphatase"/>
</dbReference>
<dbReference type="EC" id="3.6.1.7" evidence="2 5"/>
<dbReference type="NCBIfam" id="NF010997">
    <property type="entry name" value="PRK14422.1"/>
    <property type="match status" value="1"/>
</dbReference>
<evidence type="ECO:0000313" key="8">
    <source>
        <dbReference type="EMBL" id="MBE3000084.1"/>
    </source>
</evidence>
<dbReference type="PROSITE" id="PS51160">
    <property type="entry name" value="ACYLPHOSPHATASE_3"/>
    <property type="match status" value="1"/>
</dbReference>
<dbReference type="PANTHER" id="PTHR47268">
    <property type="entry name" value="ACYLPHOSPHATASE"/>
    <property type="match status" value="1"/>
</dbReference>
<dbReference type="PANTHER" id="PTHR47268:SF4">
    <property type="entry name" value="ACYLPHOSPHATASE"/>
    <property type="match status" value="1"/>
</dbReference>
<proteinExistence type="inferred from homology"/>
<dbReference type="InterPro" id="IPR001792">
    <property type="entry name" value="Acylphosphatase-like_dom"/>
</dbReference>
<comment type="similarity">
    <text evidence="1 6">Belongs to the acylphosphatase family.</text>
</comment>
<dbReference type="Pfam" id="PF00708">
    <property type="entry name" value="Acylphosphatase"/>
    <property type="match status" value="1"/>
</dbReference>
<gene>
    <name evidence="8" type="ORF">IDM40_15395</name>
</gene>